<feature type="region of interest" description="Disordered" evidence="1">
    <location>
        <begin position="28"/>
        <end position="52"/>
    </location>
</feature>
<evidence type="ECO:0000313" key="3">
    <source>
        <dbReference type="Proteomes" id="UP001163115"/>
    </source>
</evidence>
<name>A0ABY7A642_9FIRM</name>
<proteinExistence type="predicted"/>
<reference evidence="2" key="1">
    <citation type="submission" date="2022-11" db="EMBL/GenBank/DDBJ databases">
        <title>Lacrimispora xylanolytica sy1, complete genome.</title>
        <authorList>
            <person name="Choi S."/>
        </authorList>
    </citation>
    <scope>NUCLEOTIDE SEQUENCE</scope>
    <source>
        <strain evidence="2">Sy1</strain>
    </source>
</reference>
<dbReference type="Proteomes" id="UP001163115">
    <property type="component" value="Chromosome"/>
</dbReference>
<protein>
    <recommendedName>
        <fullName evidence="4">Lantibiotic</fullName>
    </recommendedName>
</protein>
<gene>
    <name evidence="2" type="ORF">OW255_11070</name>
</gene>
<accession>A0ABY7A642</accession>
<sequence>MNKNHEQSNVKQGFTIPEDNRVKLQVNSKSSTNCNRPGGFLWGSNGKSNCTC</sequence>
<evidence type="ECO:0000256" key="1">
    <source>
        <dbReference type="SAM" id="MobiDB-lite"/>
    </source>
</evidence>
<organism evidence="2 3">
    <name type="scientific">Lacrimispora xylanolytica</name>
    <dbReference type="NCBI Taxonomy" id="29375"/>
    <lineage>
        <taxon>Bacteria</taxon>
        <taxon>Bacillati</taxon>
        <taxon>Bacillota</taxon>
        <taxon>Clostridia</taxon>
        <taxon>Lachnospirales</taxon>
        <taxon>Lachnospiraceae</taxon>
        <taxon>Lacrimispora</taxon>
    </lineage>
</organism>
<dbReference type="EMBL" id="CP113524">
    <property type="protein sequence ID" value="WAJ22125.1"/>
    <property type="molecule type" value="Genomic_DNA"/>
</dbReference>
<evidence type="ECO:0008006" key="4">
    <source>
        <dbReference type="Google" id="ProtNLM"/>
    </source>
</evidence>
<keyword evidence="3" id="KW-1185">Reference proteome</keyword>
<dbReference type="RefSeq" id="WP_155857720.1">
    <property type="nucleotide sequence ID" value="NZ_CP113524.1"/>
</dbReference>
<evidence type="ECO:0000313" key="2">
    <source>
        <dbReference type="EMBL" id="WAJ22125.1"/>
    </source>
</evidence>